<reference evidence="3 4" key="1">
    <citation type="submission" date="2020-08" db="EMBL/GenBank/DDBJ databases">
        <title>Genomic Encyclopedia of Type Strains, Phase IV (KMG-IV): sequencing the most valuable type-strain genomes for metagenomic binning, comparative biology and taxonomic classification.</title>
        <authorList>
            <person name="Goeker M."/>
        </authorList>
    </citation>
    <scope>NUCLEOTIDE SEQUENCE [LARGE SCALE GENOMIC DNA]</scope>
    <source>
        <strain evidence="3 4">DSM 100044</strain>
    </source>
</reference>
<sequence length="471" mass="49679">MTRRFSASLLLAATLGGCVSPGPRVPKPVAAAVTPPAAWRTDLQPGGPVTADWWTGFGDPALTALVAQALANNVDIAIAAGRVEEARAAEALSRAQLSPQVGGSLPETQGQTLSPFGTPSRAIGTQPVITASYDLDLFGRLRLASRAARAQLLASEGARDTVRLATAASAASGYVVLRALDQRLQIARETLAARSDALRIARRRYEAGYSSRLEYRQSQAEYASTQQLVPAAHLAITRQENALSLLVGDVPGPIARGVPINRLRLPAIPDGLPASLLRQRPDIFQAEQTLVAADLSLDSQRAAFLPNIALTGSVGLVLSTALSNPVGVFSLGASGLAPIFDAGRLRAQENAATARRDQAAFAYRRTALSAFREVDDALAGVQRTGEQATALVEQVNASRGALENARNRYRAGYSSYIEQLDAQRSLLTAELSLVQAESDQLTSFVTLYQAMGGGWRPGTPLSPATDAVSRP</sequence>
<dbReference type="Pfam" id="PF02321">
    <property type="entry name" value="OEP"/>
    <property type="match status" value="2"/>
</dbReference>
<dbReference type="PANTHER" id="PTHR30203">
    <property type="entry name" value="OUTER MEMBRANE CATION EFFLUX PROTEIN"/>
    <property type="match status" value="1"/>
</dbReference>
<keyword evidence="2" id="KW-1134">Transmembrane beta strand</keyword>
<keyword evidence="2" id="KW-0472">Membrane</keyword>
<dbReference type="Gene3D" id="2.20.200.10">
    <property type="entry name" value="Outer membrane efflux proteins (OEP)"/>
    <property type="match status" value="1"/>
</dbReference>
<evidence type="ECO:0000313" key="4">
    <source>
        <dbReference type="Proteomes" id="UP000546200"/>
    </source>
</evidence>
<keyword evidence="2" id="KW-0564">Palmitate</keyword>
<keyword evidence="4" id="KW-1185">Reference proteome</keyword>
<comment type="similarity">
    <text evidence="1 2">Belongs to the outer membrane factor (OMF) (TC 1.B.17) family.</text>
</comment>
<proteinExistence type="inferred from homology"/>
<dbReference type="RefSeq" id="WP_184058234.1">
    <property type="nucleotide sequence ID" value="NZ_JACIJK010000007.1"/>
</dbReference>
<dbReference type="PROSITE" id="PS51257">
    <property type="entry name" value="PROKAR_LIPOPROTEIN"/>
    <property type="match status" value="1"/>
</dbReference>
<name>A0A7W9BEQ9_9SPHN</name>
<keyword evidence="2" id="KW-0812">Transmembrane</keyword>
<dbReference type="InterPro" id="IPR003423">
    <property type="entry name" value="OMP_efflux"/>
</dbReference>
<comment type="subcellular location">
    <subcellularLocation>
        <location evidence="2">Cell membrane</location>
        <topology evidence="2">Lipid-anchor</topology>
    </subcellularLocation>
</comment>
<dbReference type="Gene3D" id="1.20.1600.10">
    <property type="entry name" value="Outer membrane efflux proteins (OEP)"/>
    <property type="match status" value="1"/>
</dbReference>
<dbReference type="Proteomes" id="UP000546200">
    <property type="component" value="Unassembled WGS sequence"/>
</dbReference>
<dbReference type="AlphaFoldDB" id="A0A7W9BEQ9"/>
<dbReference type="GO" id="GO:0015562">
    <property type="term" value="F:efflux transmembrane transporter activity"/>
    <property type="evidence" value="ECO:0007669"/>
    <property type="project" value="InterPro"/>
</dbReference>
<dbReference type="InterPro" id="IPR010131">
    <property type="entry name" value="MdtP/NodT-like"/>
</dbReference>
<dbReference type="PANTHER" id="PTHR30203:SF33">
    <property type="entry name" value="BLR4455 PROTEIN"/>
    <property type="match status" value="1"/>
</dbReference>
<dbReference type="EMBL" id="JACIJK010000007">
    <property type="protein sequence ID" value="MBB5715678.1"/>
    <property type="molecule type" value="Genomic_DNA"/>
</dbReference>
<dbReference type="GO" id="GO:0005886">
    <property type="term" value="C:plasma membrane"/>
    <property type="evidence" value="ECO:0007669"/>
    <property type="project" value="UniProtKB-SubCell"/>
</dbReference>
<evidence type="ECO:0000313" key="3">
    <source>
        <dbReference type="EMBL" id="MBB5715678.1"/>
    </source>
</evidence>
<keyword evidence="2 3" id="KW-0449">Lipoprotein</keyword>
<organism evidence="3 4">
    <name type="scientific">Sphingomonas aerophila</name>
    <dbReference type="NCBI Taxonomy" id="1344948"/>
    <lineage>
        <taxon>Bacteria</taxon>
        <taxon>Pseudomonadati</taxon>
        <taxon>Pseudomonadota</taxon>
        <taxon>Alphaproteobacteria</taxon>
        <taxon>Sphingomonadales</taxon>
        <taxon>Sphingomonadaceae</taxon>
        <taxon>Sphingomonas</taxon>
    </lineage>
</organism>
<dbReference type="NCBIfam" id="TIGR01845">
    <property type="entry name" value="outer_NodT"/>
    <property type="match status" value="1"/>
</dbReference>
<dbReference type="SUPFAM" id="SSF56954">
    <property type="entry name" value="Outer membrane efflux proteins (OEP)"/>
    <property type="match status" value="1"/>
</dbReference>
<comment type="caution">
    <text evidence="3">The sequence shown here is derived from an EMBL/GenBank/DDBJ whole genome shotgun (WGS) entry which is preliminary data.</text>
</comment>
<gene>
    <name evidence="3" type="ORF">FHS94_002533</name>
</gene>
<evidence type="ECO:0000256" key="1">
    <source>
        <dbReference type="ARBA" id="ARBA00007613"/>
    </source>
</evidence>
<accession>A0A7W9BEQ9</accession>
<protein>
    <submittedName>
        <fullName evidence="3">NodT family efflux transporter outer membrane factor (OMF) lipoprotein</fullName>
    </submittedName>
</protein>
<evidence type="ECO:0000256" key="2">
    <source>
        <dbReference type="RuleBase" id="RU362097"/>
    </source>
</evidence>